<sequence length="217" mass="24106">MATDSGSYLHFQDLRSENLQLNEILGKIYWGIEGPDYTGTAQNTGTSDKYDNNESSIFLPDLMRGDESTQKTQFLNFLKTNSKSSTPIQLVNPVLVKTQVNSDEVLYQQRDIALSQSLFSAVLSLFVGMIIWEAEDPCMPLVLALIAVVGMSLKSVVEFFSVIKNKPASDAVALLSFNWFILGMLAHPVLPRVARMLAPLCIRLVERVVSWLGPSFV</sequence>
<feature type="transmembrane region" description="Helical" evidence="1">
    <location>
        <begin position="172"/>
        <end position="190"/>
    </location>
</feature>
<proteinExistence type="predicted"/>
<dbReference type="PANTHER" id="PTHR36073">
    <property type="match status" value="1"/>
</dbReference>
<keyword evidence="1" id="KW-0812">Transmembrane</keyword>
<evidence type="ECO:0000313" key="2">
    <source>
        <dbReference type="EMBL" id="KAB1216011.1"/>
    </source>
</evidence>
<keyword evidence="1" id="KW-1133">Transmembrane helix</keyword>
<comment type="caution">
    <text evidence="2">The sequence shown here is derived from an EMBL/GenBank/DDBJ whole genome shotgun (WGS) entry which is preliminary data.</text>
</comment>
<name>A0A6A1VSY2_9ROSI</name>
<feature type="transmembrane region" description="Helical" evidence="1">
    <location>
        <begin position="112"/>
        <end position="132"/>
    </location>
</feature>
<protein>
    <submittedName>
        <fullName evidence="2">Uncharacterized protein</fullName>
    </submittedName>
</protein>
<reference evidence="2 3" key="1">
    <citation type="journal article" date="2019" name="Plant Biotechnol. J.">
        <title>The red bayberry genome and genetic basis of sex determination.</title>
        <authorList>
            <person name="Jia H.M."/>
            <person name="Jia H.J."/>
            <person name="Cai Q.L."/>
            <person name="Wang Y."/>
            <person name="Zhao H.B."/>
            <person name="Yang W.F."/>
            <person name="Wang G.Y."/>
            <person name="Li Y.H."/>
            <person name="Zhan D.L."/>
            <person name="Shen Y.T."/>
            <person name="Niu Q.F."/>
            <person name="Chang L."/>
            <person name="Qiu J."/>
            <person name="Zhao L."/>
            <person name="Xie H.B."/>
            <person name="Fu W.Y."/>
            <person name="Jin J."/>
            <person name="Li X.W."/>
            <person name="Jiao Y."/>
            <person name="Zhou C.C."/>
            <person name="Tu T."/>
            <person name="Chai C.Y."/>
            <person name="Gao J.L."/>
            <person name="Fan L.J."/>
            <person name="van de Weg E."/>
            <person name="Wang J.Y."/>
            <person name="Gao Z.S."/>
        </authorList>
    </citation>
    <scope>NUCLEOTIDE SEQUENCE [LARGE SCALE GENOMIC DNA]</scope>
    <source>
        <tissue evidence="2">Leaves</tissue>
    </source>
</reference>
<keyword evidence="1" id="KW-0472">Membrane</keyword>
<dbReference type="OrthoDB" id="1937632at2759"/>
<evidence type="ECO:0000313" key="3">
    <source>
        <dbReference type="Proteomes" id="UP000516437"/>
    </source>
</evidence>
<dbReference type="AlphaFoldDB" id="A0A6A1VSY2"/>
<dbReference type="PANTHER" id="PTHR36073:SF1">
    <property type="entry name" value="OS01G0962100 PROTEIN"/>
    <property type="match status" value="1"/>
</dbReference>
<accession>A0A6A1VSY2</accession>
<dbReference type="Proteomes" id="UP000516437">
    <property type="component" value="Chromosome 4"/>
</dbReference>
<gene>
    <name evidence="2" type="ORF">CJ030_MR4G024654</name>
</gene>
<dbReference type="EMBL" id="RXIC02000022">
    <property type="protein sequence ID" value="KAB1216011.1"/>
    <property type="molecule type" value="Genomic_DNA"/>
</dbReference>
<organism evidence="2 3">
    <name type="scientific">Morella rubra</name>
    <name type="common">Chinese bayberry</name>
    <dbReference type="NCBI Taxonomy" id="262757"/>
    <lineage>
        <taxon>Eukaryota</taxon>
        <taxon>Viridiplantae</taxon>
        <taxon>Streptophyta</taxon>
        <taxon>Embryophyta</taxon>
        <taxon>Tracheophyta</taxon>
        <taxon>Spermatophyta</taxon>
        <taxon>Magnoliopsida</taxon>
        <taxon>eudicotyledons</taxon>
        <taxon>Gunneridae</taxon>
        <taxon>Pentapetalae</taxon>
        <taxon>rosids</taxon>
        <taxon>fabids</taxon>
        <taxon>Fagales</taxon>
        <taxon>Myricaceae</taxon>
        <taxon>Morella</taxon>
    </lineage>
</organism>
<feature type="transmembrane region" description="Helical" evidence="1">
    <location>
        <begin position="138"/>
        <end position="160"/>
    </location>
</feature>
<keyword evidence="3" id="KW-1185">Reference proteome</keyword>
<evidence type="ECO:0000256" key="1">
    <source>
        <dbReference type="SAM" id="Phobius"/>
    </source>
</evidence>